<name>A0AA42MAY1_ACIJO</name>
<dbReference type="AlphaFoldDB" id="A0AA42MAY1"/>
<dbReference type="Proteomes" id="UP001160116">
    <property type="component" value="Unassembled WGS sequence"/>
</dbReference>
<evidence type="ECO:0000313" key="1">
    <source>
        <dbReference type="EMBL" id="MDH0826619.1"/>
    </source>
</evidence>
<accession>A0AA42MAY1</accession>
<comment type="caution">
    <text evidence="1">The sequence shown here is derived from an EMBL/GenBank/DDBJ whole genome shotgun (WGS) entry which is preliminary data.</text>
</comment>
<reference evidence="1" key="1">
    <citation type="submission" date="2022-09" db="EMBL/GenBank/DDBJ databases">
        <title>Intensive care unit water sources are persistently colonized with multi-drug resistant bacteria and are the site of extensive horizontal gene transfer of antibiotic resistance genes.</title>
        <authorList>
            <person name="Diorio-Toth L."/>
        </authorList>
    </citation>
    <scope>NUCLEOTIDE SEQUENCE</scope>
    <source>
        <strain evidence="1">GD03885</strain>
    </source>
</reference>
<protein>
    <submittedName>
        <fullName evidence="1">Uncharacterized protein</fullName>
    </submittedName>
</protein>
<evidence type="ECO:0000313" key="2">
    <source>
        <dbReference type="Proteomes" id="UP001160116"/>
    </source>
</evidence>
<sequence length="81" mass="8922">MADITTEITHITIDGTSFGHTEVSAKILAGRDYVLVKIDELEINIELNIALGLCTELAQQFNFGLIDLEAQDKEATSERTI</sequence>
<proteinExistence type="predicted"/>
<dbReference type="RefSeq" id="WP_087527843.1">
    <property type="nucleotide sequence ID" value="NZ_JAOCCL010000018.1"/>
</dbReference>
<organism evidence="1 2">
    <name type="scientific">Acinetobacter johnsonii</name>
    <dbReference type="NCBI Taxonomy" id="40214"/>
    <lineage>
        <taxon>Bacteria</taxon>
        <taxon>Pseudomonadati</taxon>
        <taxon>Pseudomonadota</taxon>
        <taxon>Gammaproteobacteria</taxon>
        <taxon>Moraxellales</taxon>
        <taxon>Moraxellaceae</taxon>
        <taxon>Acinetobacter</taxon>
    </lineage>
</organism>
<dbReference type="EMBL" id="JAOCCL010000018">
    <property type="protein sequence ID" value="MDH0826619.1"/>
    <property type="molecule type" value="Genomic_DNA"/>
</dbReference>
<gene>
    <name evidence="1" type="ORF">N5C97_08905</name>
</gene>